<keyword evidence="14" id="KW-0325">Glycoprotein</keyword>
<feature type="domain" description="VWFC" evidence="19">
    <location>
        <begin position="1392"/>
        <end position="1449"/>
    </location>
</feature>
<dbReference type="Gene3D" id="1.10.640.10">
    <property type="entry name" value="Haem peroxidase domain superfamily, animal type"/>
    <property type="match status" value="1"/>
</dbReference>
<evidence type="ECO:0000256" key="18">
    <source>
        <dbReference type="SAM" id="SignalP"/>
    </source>
</evidence>
<dbReference type="SUPFAM" id="SSF57603">
    <property type="entry name" value="FnI-like domain"/>
    <property type="match status" value="1"/>
</dbReference>
<dbReference type="Gene3D" id="6.20.200.20">
    <property type="match status" value="1"/>
</dbReference>
<comment type="similarity">
    <text evidence="16">Belongs to the peroxidase family. XPO subfamily.</text>
</comment>
<feature type="domain" description="Ig-like" evidence="20">
    <location>
        <begin position="212"/>
        <end position="300"/>
    </location>
</feature>
<gene>
    <name evidence="21" type="ORF">ACJMK2_042222</name>
</gene>
<proteinExistence type="inferred from homology"/>
<evidence type="ECO:0000256" key="10">
    <source>
        <dbReference type="ARBA" id="ARBA00022837"/>
    </source>
</evidence>
<dbReference type="InterPro" id="IPR003599">
    <property type="entry name" value="Ig_sub"/>
</dbReference>
<keyword evidence="10" id="KW-0106">Calcium</keyword>
<dbReference type="SUPFAM" id="SSF48113">
    <property type="entry name" value="Heme-dependent peroxidases"/>
    <property type="match status" value="1"/>
</dbReference>
<dbReference type="InterPro" id="IPR000483">
    <property type="entry name" value="Cys-rich_flank_reg_C"/>
</dbReference>
<dbReference type="InterPro" id="IPR032675">
    <property type="entry name" value="LRR_dom_sf"/>
</dbReference>
<comment type="similarity">
    <text evidence="3">Belongs to the immunoglobulin superfamily. DCC family.</text>
</comment>
<dbReference type="InterPro" id="IPR013098">
    <property type="entry name" value="Ig_I-set"/>
</dbReference>
<dbReference type="Pfam" id="PF03098">
    <property type="entry name" value="An_peroxidase"/>
    <property type="match status" value="1"/>
</dbReference>
<evidence type="ECO:0000256" key="8">
    <source>
        <dbReference type="ARBA" id="ARBA00022729"/>
    </source>
</evidence>
<dbReference type="FunFam" id="1.10.640.10:FF:000001">
    <property type="entry name" value="Peroxidasin homolog"/>
    <property type="match status" value="1"/>
</dbReference>
<dbReference type="InterPro" id="IPR037120">
    <property type="entry name" value="Haem_peroxidase_sf_animal"/>
</dbReference>
<evidence type="ECO:0008006" key="23">
    <source>
        <dbReference type="Google" id="ProtNLM"/>
    </source>
</evidence>
<keyword evidence="7 17" id="KW-0479">Metal-binding</keyword>
<dbReference type="CDD" id="cd09826">
    <property type="entry name" value="peroxidasin_like"/>
    <property type="match status" value="1"/>
</dbReference>
<dbReference type="InterPro" id="IPR001611">
    <property type="entry name" value="Leu-rich_rpt"/>
</dbReference>
<dbReference type="EMBL" id="JBJQND010000008">
    <property type="protein sequence ID" value="KAL3869554.1"/>
    <property type="molecule type" value="Genomic_DNA"/>
</dbReference>
<dbReference type="Pfam" id="PF07679">
    <property type="entry name" value="I-set"/>
    <property type="match status" value="4"/>
</dbReference>
<dbReference type="Gene3D" id="3.80.10.10">
    <property type="entry name" value="Ribonuclease Inhibitor"/>
    <property type="match status" value="2"/>
</dbReference>
<feature type="chain" id="PRO_5044805889" description="Peroxidase" evidence="18">
    <location>
        <begin position="25"/>
        <end position="1449"/>
    </location>
</feature>
<dbReference type="Pfam" id="PF13855">
    <property type="entry name" value="LRR_8"/>
    <property type="match status" value="1"/>
</dbReference>
<dbReference type="Gene3D" id="2.60.40.10">
    <property type="entry name" value="Immunoglobulins"/>
    <property type="match status" value="4"/>
</dbReference>
<dbReference type="PROSITE" id="PS50835">
    <property type="entry name" value="IG_LIKE"/>
    <property type="match status" value="4"/>
</dbReference>
<keyword evidence="5" id="KW-0433">Leucine-rich repeat</keyword>
<evidence type="ECO:0000256" key="5">
    <source>
        <dbReference type="ARBA" id="ARBA00022614"/>
    </source>
</evidence>
<feature type="signal peptide" evidence="18">
    <location>
        <begin position="1"/>
        <end position="24"/>
    </location>
</feature>
<dbReference type="InterPro" id="IPR019791">
    <property type="entry name" value="Haem_peroxidase_animal"/>
</dbReference>
<dbReference type="SUPFAM" id="SSF52058">
    <property type="entry name" value="L domain-like"/>
    <property type="match status" value="1"/>
</dbReference>
<evidence type="ECO:0000259" key="20">
    <source>
        <dbReference type="PROSITE" id="PS50835"/>
    </source>
</evidence>
<dbReference type="Proteomes" id="UP001634394">
    <property type="component" value="Unassembled WGS sequence"/>
</dbReference>
<dbReference type="FunFam" id="2.60.40.10:FF:000163">
    <property type="entry name" value="peroxidasin homolog"/>
    <property type="match status" value="1"/>
</dbReference>
<feature type="domain" description="Ig-like" evidence="20">
    <location>
        <begin position="496"/>
        <end position="586"/>
    </location>
</feature>
<keyword evidence="8 18" id="KW-0732">Signal</keyword>
<evidence type="ECO:0000256" key="12">
    <source>
        <dbReference type="ARBA" id="ARBA00023004"/>
    </source>
</evidence>
<dbReference type="InterPro" id="IPR003591">
    <property type="entry name" value="Leu-rich_rpt_typical-subtyp"/>
</dbReference>
<dbReference type="SMART" id="SM00214">
    <property type="entry name" value="VWC"/>
    <property type="match status" value="1"/>
</dbReference>
<dbReference type="GO" id="GO:0005576">
    <property type="term" value="C:extracellular region"/>
    <property type="evidence" value="ECO:0007669"/>
    <property type="project" value="UniProtKB-SubCell"/>
</dbReference>
<comment type="caution">
    <text evidence="21">The sequence shown here is derived from an EMBL/GenBank/DDBJ whole genome shotgun (WGS) entry which is preliminary data.</text>
</comment>
<dbReference type="SUPFAM" id="SSF48726">
    <property type="entry name" value="Immunoglobulin"/>
    <property type="match status" value="4"/>
</dbReference>
<dbReference type="InterPro" id="IPR013783">
    <property type="entry name" value="Ig-like_fold"/>
</dbReference>
<dbReference type="InterPro" id="IPR036179">
    <property type="entry name" value="Ig-like_dom_sf"/>
</dbReference>
<feature type="binding site" description="axial binding residue" evidence="17">
    <location>
        <position position="1050"/>
    </location>
    <ligand>
        <name>heme b</name>
        <dbReference type="ChEBI" id="CHEBI:60344"/>
    </ligand>
    <ligandPart>
        <name>Fe</name>
        <dbReference type="ChEBI" id="CHEBI:18248"/>
    </ligandPart>
</feature>
<feature type="domain" description="Ig-like" evidence="20">
    <location>
        <begin position="398"/>
        <end position="486"/>
    </location>
</feature>
<dbReference type="InterPro" id="IPR001007">
    <property type="entry name" value="VWF_dom"/>
</dbReference>
<dbReference type="InterPro" id="IPR010255">
    <property type="entry name" value="Haem_peroxidase_sf"/>
</dbReference>
<dbReference type="GO" id="GO:0046872">
    <property type="term" value="F:metal ion binding"/>
    <property type="evidence" value="ECO:0007669"/>
    <property type="project" value="UniProtKB-KW"/>
</dbReference>
<name>A0ABD3W6P6_SINWO</name>
<sequence length="1449" mass="164387">MFFEMKLKSGILVFLCFTWSLIRAQSVCPSRCLCFRSTVRCMFLQMDRVPKVPPETTILDLRFNKINDIPPGTFAEMKNLNTLLLNNNLIEKLVDGVFDGLSELKYLYLYKNRIESIEGNVLKSVPKLEQLFLHNNRLKRIPQGLFSYTSDLQRLRLDSNALICDCEMVWLAQELREKLSDTQAAATCEFPENLKGKSLTSINVEEFNCKKPQIVLQPRTVEATPGNTVYFNCKAEGTPDPEILWMHNNELVEIGKERRYSVLEDGTLMIERTADQDMGMYECIARNSVGETKTNQVELKYSGRTAQPVIVQAPQDVQTSVGKTVELQCVATGNPKPHVTWTFNGVTISGTARARMTSEGSLAITNIQHGDRGLYRCRAENSHGFATAEARVSVHVVPSFIREPEDTSVTEGTTISFQCMADGDPTPVIRWMKDGRLLPNNGRFQIYDDGQTLRISQTERGDQGRYTCRAESAVQHVEASAQLRVSPKTEITTIKPDVPLRQLPGTSRAEVGSTVVLQCSDDPRADPQTIPLHRWIKEGVTLRSGRKYVIQGSTLEIRGLVHGDSGTYECFPENTLGFSRQTITLSVYESSRIGDNFVDEAFREAYRSVNTAINETRNTLFDRSRKHTVKDLIALFRYPTAASLELARAQEIFEQTLEIIHRHVKEGHLYDVEGHEQSYQELVSPSHLALIAEMAGCMNRVSPDECSNMCFHKKYRAIDGVCNNLQNPEWGSSNTAFRRLLKPIYENGFNTPIGWNSARLYNGIHLPSPRLVSSVVISTEHVSSDEEHTHMLMQWGQFLDHDLDLTPQSVSHHRFSDGRRCNETCENEYPCFPIPVPTSDVRLQGRGCLGLARSSATCNTGTTSIFFHTFAPRQQFNAITAYIDASNVYGSTETHAQRLRDLSNERGLLLVGPESIPGKRLLPYDFNGVIGPSDCQIEHGKRYIPCFMTGDHRSNEQLALTVMHTLWVREHNRIATELLRINPHWDGDMIYHETRKIMGGMMQHITYAHWLPKIFGPVGMKMLGPYEGYDPSVDASVSNEFATAAMRFGHSLIQPVIFRLNETFQPIKEGNLELRRAFFAPYRLVEEGGIDPVLRGLFGVGTKKRQPNEIMNSELTEHLFELANAVGQDLASLNIQRARDHGIPFYNQYRKLCNLTEAKDSFEDFKNEIKDKETRDKLALLYGHPGNVDLFPGAMAETPLENAKIGPTLMCILVDQFKRLRAGDRFWYENPMTFTSDQIVQIKQVSLASVICDSSDRINRVQPDVFRRAHLMEEYVPCDKIPRLDLKMWSDCCMDCKKAGDFRSITSHFQKSNDYSFQSDDPSHKHEQQHRVKRIQDLTDHVYNKQEVELKMMTVEQRIEGMEGIVESLQHTVKALNRKMRNMYSHMGMGNSDCMDESGNKKSNGETWFKEECTECFCKKGNVKCKTITCPALSCESPKKVPGLCCQMC</sequence>
<dbReference type="InterPro" id="IPR034824">
    <property type="entry name" value="Peroxidasin_peroxidase"/>
</dbReference>
<keyword evidence="4" id="KW-0964">Secreted</keyword>
<evidence type="ECO:0000256" key="13">
    <source>
        <dbReference type="ARBA" id="ARBA00023157"/>
    </source>
</evidence>
<dbReference type="PROSITE" id="PS01208">
    <property type="entry name" value="VWFC_1"/>
    <property type="match status" value="1"/>
</dbReference>
<dbReference type="InterPro" id="IPR007110">
    <property type="entry name" value="Ig-like_dom"/>
</dbReference>
<dbReference type="SMART" id="SM00082">
    <property type="entry name" value="LRRCT"/>
    <property type="match status" value="1"/>
</dbReference>
<dbReference type="FunFam" id="2.60.40.10:FF:000299">
    <property type="entry name" value="protogenin isoform X2"/>
    <property type="match status" value="2"/>
</dbReference>
<evidence type="ECO:0000256" key="2">
    <source>
        <dbReference type="ARBA" id="ARBA00004613"/>
    </source>
</evidence>
<dbReference type="PROSITE" id="PS50292">
    <property type="entry name" value="PEROXIDASE_3"/>
    <property type="match status" value="1"/>
</dbReference>
<accession>A0ABD3W6P6</accession>
<dbReference type="SMART" id="SM00408">
    <property type="entry name" value="IGc2"/>
    <property type="match status" value="4"/>
</dbReference>
<protein>
    <recommendedName>
        <fullName evidence="23">Peroxidase</fullName>
    </recommendedName>
</protein>
<keyword evidence="15" id="KW-0393">Immunoglobulin domain</keyword>
<evidence type="ECO:0000256" key="14">
    <source>
        <dbReference type="ARBA" id="ARBA00023180"/>
    </source>
</evidence>
<keyword evidence="12 17" id="KW-0408">Iron</keyword>
<dbReference type="SMART" id="SM00409">
    <property type="entry name" value="IG"/>
    <property type="match status" value="4"/>
</dbReference>
<comment type="subcellular location">
    <subcellularLocation>
        <location evidence="2">Secreted</location>
    </subcellularLocation>
</comment>
<keyword evidence="9" id="KW-0677">Repeat</keyword>
<feature type="domain" description="Ig-like" evidence="20">
    <location>
        <begin position="308"/>
        <end position="393"/>
    </location>
</feature>
<evidence type="ECO:0000256" key="15">
    <source>
        <dbReference type="ARBA" id="ARBA00023319"/>
    </source>
</evidence>
<dbReference type="PROSITE" id="PS50184">
    <property type="entry name" value="VWFC_2"/>
    <property type="match status" value="1"/>
</dbReference>
<evidence type="ECO:0000256" key="3">
    <source>
        <dbReference type="ARBA" id="ARBA00009588"/>
    </source>
</evidence>
<dbReference type="SMART" id="SM00369">
    <property type="entry name" value="LRR_TYP"/>
    <property type="match status" value="4"/>
</dbReference>
<evidence type="ECO:0000256" key="16">
    <source>
        <dbReference type="ARBA" id="ARBA00061342"/>
    </source>
</evidence>
<evidence type="ECO:0000259" key="19">
    <source>
        <dbReference type="PROSITE" id="PS50184"/>
    </source>
</evidence>
<keyword evidence="11" id="KW-0560">Oxidoreductase</keyword>
<evidence type="ECO:0000256" key="11">
    <source>
        <dbReference type="ARBA" id="ARBA00023002"/>
    </source>
</evidence>
<dbReference type="PROSITE" id="PS51450">
    <property type="entry name" value="LRR"/>
    <property type="match status" value="2"/>
</dbReference>
<evidence type="ECO:0000256" key="4">
    <source>
        <dbReference type="ARBA" id="ARBA00022525"/>
    </source>
</evidence>
<dbReference type="InterPro" id="IPR003598">
    <property type="entry name" value="Ig_sub2"/>
</dbReference>
<comment type="cofactor">
    <cofactor evidence="1">
        <name>heme b</name>
        <dbReference type="ChEBI" id="CHEBI:60344"/>
    </cofactor>
</comment>
<evidence type="ECO:0000256" key="1">
    <source>
        <dbReference type="ARBA" id="ARBA00001970"/>
    </source>
</evidence>
<evidence type="ECO:0000256" key="9">
    <source>
        <dbReference type="ARBA" id="ARBA00022737"/>
    </source>
</evidence>
<keyword evidence="22" id="KW-1185">Reference proteome</keyword>
<keyword evidence="13" id="KW-1015">Disulfide bond</keyword>
<dbReference type="Pfam" id="PF00093">
    <property type="entry name" value="VWC"/>
    <property type="match status" value="1"/>
</dbReference>
<organism evidence="21 22">
    <name type="scientific">Sinanodonta woodiana</name>
    <name type="common">Chinese pond mussel</name>
    <name type="synonym">Anodonta woodiana</name>
    <dbReference type="NCBI Taxonomy" id="1069815"/>
    <lineage>
        <taxon>Eukaryota</taxon>
        <taxon>Metazoa</taxon>
        <taxon>Spiralia</taxon>
        <taxon>Lophotrochozoa</taxon>
        <taxon>Mollusca</taxon>
        <taxon>Bivalvia</taxon>
        <taxon>Autobranchia</taxon>
        <taxon>Heteroconchia</taxon>
        <taxon>Palaeoheterodonta</taxon>
        <taxon>Unionida</taxon>
        <taxon>Unionoidea</taxon>
        <taxon>Unionidae</taxon>
        <taxon>Unioninae</taxon>
        <taxon>Sinanodonta</taxon>
    </lineage>
</organism>
<evidence type="ECO:0000256" key="6">
    <source>
        <dbReference type="ARBA" id="ARBA00022617"/>
    </source>
</evidence>
<evidence type="ECO:0000256" key="7">
    <source>
        <dbReference type="ARBA" id="ARBA00022723"/>
    </source>
</evidence>
<evidence type="ECO:0000256" key="17">
    <source>
        <dbReference type="PIRSR" id="PIRSR619791-2"/>
    </source>
</evidence>
<dbReference type="PRINTS" id="PR00457">
    <property type="entry name" value="ANPEROXIDASE"/>
</dbReference>
<evidence type="ECO:0000313" key="21">
    <source>
        <dbReference type="EMBL" id="KAL3869554.1"/>
    </source>
</evidence>
<dbReference type="GO" id="GO:0016491">
    <property type="term" value="F:oxidoreductase activity"/>
    <property type="evidence" value="ECO:0007669"/>
    <property type="project" value="UniProtKB-KW"/>
</dbReference>
<reference evidence="21 22" key="1">
    <citation type="submission" date="2024-11" db="EMBL/GenBank/DDBJ databases">
        <title>Chromosome-level genome assembly of the freshwater bivalve Anodonta woodiana.</title>
        <authorList>
            <person name="Chen X."/>
        </authorList>
    </citation>
    <scope>NUCLEOTIDE SEQUENCE [LARGE SCALE GENOMIC DNA]</scope>
    <source>
        <strain evidence="21">MN2024</strain>
        <tissue evidence="21">Gills</tissue>
    </source>
</reference>
<keyword evidence="6 17" id="KW-0349">Heme</keyword>
<dbReference type="PANTHER" id="PTHR11475:SF58">
    <property type="entry name" value="PEROXIDASIN"/>
    <property type="match status" value="1"/>
</dbReference>
<evidence type="ECO:0000313" key="22">
    <source>
        <dbReference type="Proteomes" id="UP001634394"/>
    </source>
</evidence>
<dbReference type="PANTHER" id="PTHR11475">
    <property type="entry name" value="OXIDASE/PEROXIDASE"/>
    <property type="match status" value="1"/>
</dbReference>